<proteinExistence type="predicted"/>
<keyword evidence="3" id="KW-1185">Reference proteome</keyword>
<evidence type="ECO:0000313" key="3">
    <source>
        <dbReference type="Proteomes" id="UP000241885"/>
    </source>
</evidence>
<dbReference type="KEGG" id="tak:Tharo_0017"/>
<organism evidence="2 3">
    <name type="scientific">Thauera aromatica K172</name>
    <dbReference type="NCBI Taxonomy" id="44139"/>
    <lineage>
        <taxon>Bacteria</taxon>
        <taxon>Pseudomonadati</taxon>
        <taxon>Pseudomonadota</taxon>
        <taxon>Betaproteobacteria</taxon>
        <taxon>Rhodocyclales</taxon>
        <taxon>Zoogloeaceae</taxon>
        <taxon>Thauera</taxon>
    </lineage>
</organism>
<gene>
    <name evidence="2" type="ORF">Tharo_0017</name>
</gene>
<protein>
    <submittedName>
        <fullName evidence="2">Uncharacterized protein</fullName>
    </submittedName>
</protein>
<evidence type="ECO:0000313" key="2">
    <source>
        <dbReference type="EMBL" id="AVR86969.1"/>
    </source>
</evidence>
<feature type="region of interest" description="Disordered" evidence="1">
    <location>
        <begin position="1"/>
        <end position="75"/>
    </location>
</feature>
<sequence>MRARQDTPAIRAGATDGQGTGKGDERRAGGPARSGEGLAQRRRRRGPAVRPQPAAGEGGRVRCGGRGGRSAIGDRDGCAWVQGEVERGEREAFQTGRCEVAAAVLAPDLPGAR</sequence>
<dbReference type="AlphaFoldDB" id="A0A2R4BI13"/>
<evidence type="ECO:0000256" key="1">
    <source>
        <dbReference type="SAM" id="MobiDB-lite"/>
    </source>
</evidence>
<reference evidence="2 3" key="1">
    <citation type="submission" date="2018-03" db="EMBL/GenBank/DDBJ databases">
        <title>Complete genome sequence of Thauera aromatica, a model organism for studying aromatic compound degradation under denitrifying conditions.</title>
        <authorList>
            <person name="Lo H.-Y."/>
            <person name="Goris T."/>
            <person name="Boll M."/>
            <person name="Mueller J.A."/>
        </authorList>
    </citation>
    <scope>NUCLEOTIDE SEQUENCE [LARGE SCALE GENOMIC DNA]</scope>
    <source>
        <strain evidence="2 3">K172</strain>
    </source>
</reference>
<accession>A0A2R4BI13</accession>
<dbReference type="EMBL" id="CP028339">
    <property type="protein sequence ID" value="AVR86969.1"/>
    <property type="molecule type" value="Genomic_DNA"/>
</dbReference>
<dbReference type="Proteomes" id="UP000241885">
    <property type="component" value="Chromosome"/>
</dbReference>
<feature type="compositionally biased region" description="Gly residues" evidence="1">
    <location>
        <begin position="56"/>
        <end position="70"/>
    </location>
</feature>
<name>A0A2R4BI13_THAAR</name>